<evidence type="ECO:0000256" key="3">
    <source>
        <dbReference type="ARBA" id="ARBA00022553"/>
    </source>
</evidence>
<dbReference type="InterPro" id="IPR036097">
    <property type="entry name" value="HisK_dim/P_sf"/>
</dbReference>
<dbReference type="InterPro" id="IPR058544">
    <property type="entry name" value="ETR1_N"/>
</dbReference>
<dbReference type="Pfam" id="PF08448">
    <property type="entry name" value="PAS_4"/>
    <property type="match status" value="1"/>
</dbReference>
<dbReference type="InterPro" id="IPR000014">
    <property type="entry name" value="PAS"/>
</dbReference>
<gene>
    <name evidence="10" type="ORF">N479_21760</name>
</gene>
<dbReference type="PRINTS" id="PR00344">
    <property type="entry name" value="BCTRLSENSOR"/>
</dbReference>
<dbReference type="AlphaFoldDB" id="A0A0F6A720"/>
<keyword evidence="6" id="KW-0812">Transmembrane</keyword>
<dbReference type="Gene3D" id="1.10.287.130">
    <property type="match status" value="1"/>
</dbReference>
<dbReference type="InterPro" id="IPR003661">
    <property type="entry name" value="HisK_dim/P_dom"/>
</dbReference>
<dbReference type="Pfam" id="PF25487">
    <property type="entry name" value="ETR1_N"/>
    <property type="match status" value="1"/>
</dbReference>
<dbReference type="SMART" id="SM00086">
    <property type="entry name" value="PAC"/>
    <property type="match status" value="3"/>
</dbReference>
<evidence type="ECO:0000256" key="4">
    <source>
        <dbReference type="ARBA" id="ARBA00022679"/>
    </source>
</evidence>
<dbReference type="PATRIC" id="fig|1129367.4.peg.4524"/>
<feature type="transmembrane region" description="Helical" evidence="6">
    <location>
        <begin position="32"/>
        <end position="53"/>
    </location>
</feature>
<dbReference type="Pfam" id="PF00512">
    <property type="entry name" value="HisKA"/>
    <property type="match status" value="1"/>
</dbReference>
<feature type="domain" description="PAC" evidence="9">
    <location>
        <begin position="610"/>
        <end position="663"/>
    </location>
</feature>
<evidence type="ECO:0000256" key="1">
    <source>
        <dbReference type="ARBA" id="ARBA00000085"/>
    </source>
</evidence>
<dbReference type="PROSITE" id="PS50109">
    <property type="entry name" value="HIS_KIN"/>
    <property type="match status" value="1"/>
</dbReference>
<evidence type="ECO:0000313" key="11">
    <source>
        <dbReference type="Proteomes" id="UP000033434"/>
    </source>
</evidence>
<dbReference type="PANTHER" id="PTHR43304">
    <property type="entry name" value="PHYTOCHROME-LIKE PROTEIN CPH1"/>
    <property type="match status" value="1"/>
</dbReference>
<dbReference type="SUPFAM" id="SSF55785">
    <property type="entry name" value="PYP-like sensor domain (PAS domain)"/>
    <property type="match status" value="3"/>
</dbReference>
<dbReference type="CDD" id="cd00130">
    <property type="entry name" value="PAS"/>
    <property type="match status" value="1"/>
</dbReference>
<dbReference type="InterPro" id="IPR000700">
    <property type="entry name" value="PAS-assoc_C"/>
</dbReference>
<dbReference type="InterPro" id="IPR001610">
    <property type="entry name" value="PAC"/>
</dbReference>
<dbReference type="InterPro" id="IPR035965">
    <property type="entry name" value="PAS-like_dom_sf"/>
</dbReference>
<keyword evidence="6" id="KW-0472">Membrane</keyword>
<accession>A0A0F6A720</accession>
<dbReference type="InterPro" id="IPR003594">
    <property type="entry name" value="HATPase_dom"/>
</dbReference>
<evidence type="ECO:0000259" key="7">
    <source>
        <dbReference type="PROSITE" id="PS50109"/>
    </source>
</evidence>
<dbReference type="InterPro" id="IPR013655">
    <property type="entry name" value="PAS_fold_3"/>
</dbReference>
<dbReference type="CDD" id="cd00075">
    <property type="entry name" value="HATPase"/>
    <property type="match status" value="1"/>
</dbReference>
<sequence>MNTQLGNSFFRSDYMPHGHCYLWQEHILFTHVISDIIIATAYFSIPIGLLVFIRLRPDIVNKSVFILFSLFILCCGITHLMGIWTIWQGVYGLHGITKAATAFVSIATAIYLFRLLPMVREIPSISQYQGVKDSLRQTEMEKTMLFSELQKQSLFQFTLNALPISTLLLEADGTIKLYNKQFRSEFFSKWNVEIPMTIQEILDSDENQLSEEFLPQEKPKSSEKKFLATLLSAQGSVPVEVNLVRESRADQLAIILTLKRVGDIEEIESALVESHARLERTINATQDGIWEWNVKDNTSIWSKRLYQLIGANPLLPANYETWFDHIHPQYKEKVSQAIAEHFKSKKQYRVEYLGKNAEGKYGWFEAIGDTQFDQNGEPLVMSGSLRNVQRIKDIEASEAEKNSFLSAIYNGSNHAIWALEVLSEDEFRFVIYNDTALKHSNTTREQVENKTLTELQDKVFPKELVEKIRTNYRECYQCGAPTFYTEELKLDTSLWFQTGLYPVRSNDGHISHIIGIAVDITEQKQAELKLADKEVFLNNLIDNAVCGLYIYDFKLQRNIEINNRYTDILGYSLDELNAFEDISELFHPSDLSKINEHLNDVIQSHDKGLKTLEYRFKHKLGHWVWCYSADSVVKYDEHGEPLLMLGTFIDVTERIDLLAQVRASNKNLERFAFAASHDLQEPLRKITAFSQSLTERLTIQELDEQSKFELDRLQAASHRMREMINDLLRLSRINSDELTCSSFAVGDLVSELKEELSISIQEAGLEITLTGEGHSIYADPGLIKQVLQNLISNSIKFAKKGLEPIVSIDVSYTDTEVHLIYRDNGIGVARDKCKSIFEPFYRLPNKNHQNGSGIGLAIVHQIIKVHGGHISCEPQSDDGGLCFTIVLKRWKHA</sequence>
<dbReference type="SMART" id="SM00091">
    <property type="entry name" value="PAS"/>
    <property type="match status" value="4"/>
</dbReference>
<dbReference type="InterPro" id="IPR013656">
    <property type="entry name" value="PAS_4"/>
</dbReference>
<dbReference type="Gene3D" id="3.30.565.10">
    <property type="entry name" value="Histidine kinase-like ATPase, C-terminal domain"/>
    <property type="match status" value="1"/>
</dbReference>
<dbReference type="SMART" id="SM00388">
    <property type="entry name" value="HisKA"/>
    <property type="match status" value="1"/>
</dbReference>
<feature type="domain" description="PAS" evidence="8">
    <location>
        <begin position="533"/>
        <end position="605"/>
    </location>
</feature>
<keyword evidence="3" id="KW-0597">Phosphoprotein</keyword>
<feature type="domain" description="PAS" evidence="8">
    <location>
        <begin position="274"/>
        <end position="345"/>
    </location>
</feature>
<dbReference type="InterPro" id="IPR052162">
    <property type="entry name" value="Sensor_kinase/Photoreceptor"/>
</dbReference>
<dbReference type="Pfam" id="PF08447">
    <property type="entry name" value="PAS_3"/>
    <property type="match status" value="2"/>
</dbReference>
<keyword evidence="5" id="KW-0418">Kinase</keyword>
<feature type="transmembrane region" description="Helical" evidence="6">
    <location>
        <begin position="65"/>
        <end position="87"/>
    </location>
</feature>
<dbReference type="GO" id="GO:0000155">
    <property type="term" value="F:phosphorelay sensor kinase activity"/>
    <property type="evidence" value="ECO:0007669"/>
    <property type="project" value="InterPro"/>
</dbReference>
<dbReference type="CDD" id="cd00082">
    <property type="entry name" value="HisKA"/>
    <property type="match status" value="1"/>
</dbReference>
<feature type="domain" description="Histidine kinase" evidence="7">
    <location>
        <begin position="674"/>
        <end position="891"/>
    </location>
</feature>
<proteinExistence type="predicted"/>
<protein>
    <recommendedName>
        <fullName evidence="2">histidine kinase</fullName>
        <ecNumber evidence="2">2.7.13.3</ecNumber>
    </recommendedName>
</protein>
<dbReference type="EC" id="2.7.13.3" evidence="2"/>
<evidence type="ECO:0000259" key="9">
    <source>
        <dbReference type="PROSITE" id="PS50113"/>
    </source>
</evidence>
<dbReference type="NCBIfam" id="TIGR00229">
    <property type="entry name" value="sensory_box"/>
    <property type="match status" value="2"/>
</dbReference>
<comment type="catalytic activity">
    <reaction evidence="1">
        <text>ATP + protein L-histidine = ADP + protein N-phospho-L-histidine.</text>
        <dbReference type="EC" id="2.7.13.3"/>
    </reaction>
</comment>
<reference evidence="10 11" key="1">
    <citation type="journal article" date="2015" name="BMC Genomics">
        <title>Genome mining reveals unlocked bioactive potential of marine Gram-negative bacteria.</title>
        <authorList>
            <person name="Machado H."/>
            <person name="Sonnenschein E.C."/>
            <person name="Melchiorsen J."/>
            <person name="Gram L."/>
        </authorList>
    </citation>
    <scope>NUCLEOTIDE SEQUENCE [LARGE SCALE GENOMIC DNA]</scope>
    <source>
        <strain evidence="10 11">S4054</strain>
    </source>
</reference>
<keyword evidence="6" id="KW-1133">Transmembrane helix</keyword>
<keyword evidence="4" id="KW-0808">Transferase</keyword>
<feature type="domain" description="PAC" evidence="9">
    <location>
        <begin position="479"/>
        <end position="532"/>
    </location>
</feature>
<dbReference type="SUPFAM" id="SSF47384">
    <property type="entry name" value="Homodimeric domain of signal transducing histidine kinase"/>
    <property type="match status" value="1"/>
</dbReference>
<dbReference type="InterPro" id="IPR005467">
    <property type="entry name" value="His_kinase_dom"/>
</dbReference>
<evidence type="ECO:0000259" key="8">
    <source>
        <dbReference type="PROSITE" id="PS50112"/>
    </source>
</evidence>
<dbReference type="SMART" id="SM00387">
    <property type="entry name" value="HATPase_c"/>
    <property type="match status" value="1"/>
</dbReference>
<dbReference type="InterPro" id="IPR004358">
    <property type="entry name" value="Sig_transdc_His_kin-like_C"/>
</dbReference>
<dbReference type="PROSITE" id="PS50113">
    <property type="entry name" value="PAC"/>
    <property type="match status" value="2"/>
</dbReference>
<dbReference type="SUPFAM" id="SSF55874">
    <property type="entry name" value="ATPase domain of HSP90 chaperone/DNA topoisomerase II/histidine kinase"/>
    <property type="match status" value="1"/>
</dbReference>
<evidence type="ECO:0000256" key="5">
    <source>
        <dbReference type="ARBA" id="ARBA00022777"/>
    </source>
</evidence>
<dbReference type="PROSITE" id="PS50112">
    <property type="entry name" value="PAS"/>
    <property type="match status" value="2"/>
</dbReference>
<dbReference type="Proteomes" id="UP000033434">
    <property type="component" value="Unassembled WGS sequence"/>
</dbReference>
<dbReference type="RefSeq" id="WP_046357876.1">
    <property type="nucleotide sequence ID" value="NZ_AUXW01000181.1"/>
</dbReference>
<dbReference type="PANTHER" id="PTHR43304:SF1">
    <property type="entry name" value="PAC DOMAIN-CONTAINING PROTEIN"/>
    <property type="match status" value="1"/>
</dbReference>
<comment type="caution">
    <text evidence="10">The sequence shown here is derived from an EMBL/GenBank/DDBJ whole genome shotgun (WGS) entry which is preliminary data.</text>
</comment>
<evidence type="ECO:0000256" key="2">
    <source>
        <dbReference type="ARBA" id="ARBA00012438"/>
    </source>
</evidence>
<name>A0A0F6A720_9GAMM</name>
<dbReference type="Pfam" id="PF02518">
    <property type="entry name" value="HATPase_c"/>
    <property type="match status" value="1"/>
</dbReference>
<organism evidence="10 11">
    <name type="scientific">Pseudoalteromonas luteoviolacea S4054</name>
    <dbReference type="NCBI Taxonomy" id="1129367"/>
    <lineage>
        <taxon>Bacteria</taxon>
        <taxon>Pseudomonadati</taxon>
        <taxon>Pseudomonadota</taxon>
        <taxon>Gammaproteobacteria</taxon>
        <taxon>Alteromonadales</taxon>
        <taxon>Pseudoalteromonadaceae</taxon>
        <taxon>Pseudoalteromonas</taxon>
    </lineage>
</organism>
<evidence type="ECO:0000313" key="10">
    <source>
        <dbReference type="EMBL" id="KKE81651.1"/>
    </source>
</evidence>
<dbReference type="Gene3D" id="3.30.450.20">
    <property type="entry name" value="PAS domain"/>
    <property type="match status" value="3"/>
</dbReference>
<dbReference type="InterPro" id="IPR036890">
    <property type="entry name" value="HATPase_C_sf"/>
</dbReference>
<dbReference type="EMBL" id="AUXW01000181">
    <property type="protein sequence ID" value="KKE81651.1"/>
    <property type="molecule type" value="Genomic_DNA"/>
</dbReference>
<evidence type="ECO:0000256" key="6">
    <source>
        <dbReference type="SAM" id="Phobius"/>
    </source>
</evidence>